<dbReference type="AlphaFoldDB" id="A0A2Z4FR05"/>
<name>A0A2Z4FR05_9DELT</name>
<evidence type="ECO:0000313" key="1">
    <source>
        <dbReference type="EMBL" id="AWV91056.1"/>
    </source>
</evidence>
<organism evidence="1 2">
    <name type="scientific">Bradymonas sediminis</name>
    <dbReference type="NCBI Taxonomy" id="1548548"/>
    <lineage>
        <taxon>Bacteria</taxon>
        <taxon>Deltaproteobacteria</taxon>
        <taxon>Bradymonadales</taxon>
        <taxon>Bradymonadaceae</taxon>
        <taxon>Bradymonas</taxon>
    </lineage>
</organism>
<sequence length="339" mass="37117">MSSQNVSYWSTAVMLITRTLPYIGVNVAVYTTFFVVALLWFGIFAGLAFVTGVLLKIPVLPFILVFIGLALFGGLSKWAQRYLLYMVKGAHIAAMTELLKGGKLPDGMGQFKYGQQIIKENFKDVSMLFALDTLVTGALKALQRKALRISSWLPLPGSARNLVNIITQILTRSLTYVDEAILSYAIYRGEKNVWNSARHGVLLYAQCYKPILITAAKTWVLGKVLGFVLFLVFLVPAGIIGATLGSTDVGTVLTVLAVIVAAIASWAIKATFFEPFAMAYTLTTYHYEIVGVTPDPTWDARIRKISSKFTELIGKAEENASDQPQLAFQPAPAPRPHAG</sequence>
<keyword evidence="2" id="KW-1185">Reference proteome</keyword>
<dbReference type="Proteomes" id="UP000249799">
    <property type="component" value="Chromosome"/>
</dbReference>
<reference evidence="1 2" key="1">
    <citation type="submission" date="2018-06" db="EMBL/GenBank/DDBJ databases">
        <title>Lujinxingia sediminis gen. nov. sp. nov., a new facultative anaerobic member of the class Deltaproteobacteria, and proposal of Lujinxingaceae fam. nov.</title>
        <authorList>
            <person name="Guo L.-Y."/>
            <person name="Li C.-M."/>
            <person name="Wang S."/>
            <person name="Du Z.-J."/>
        </authorList>
    </citation>
    <scope>NUCLEOTIDE SEQUENCE [LARGE SCALE GENOMIC DNA]</scope>
    <source>
        <strain evidence="1 2">FA350</strain>
    </source>
</reference>
<dbReference type="RefSeq" id="WP_111336957.1">
    <property type="nucleotide sequence ID" value="NZ_CP030032.1"/>
</dbReference>
<accession>A0A2Z4FR05</accession>
<evidence type="ECO:0000313" key="2">
    <source>
        <dbReference type="Proteomes" id="UP000249799"/>
    </source>
</evidence>
<dbReference type="OrthoDB" id="147179at2"/>
<proteinExistence type="predicted"/>
<gene>
    <name evidence="1" type="ORF">DN745_17650</name>
</gene>
<dbReference type="KEGG" id="bsed:DN745_17650"/>
<dbReference type="EMBL" id="CP030032">
    <property type="protein sequence ID" value="AWV91056.1"/>
    <property type="molecule type" value="Genomic_DNA"/>
</dbReference>
<protein>
    <submittedName>
        <fullName evidence="1">Uncharacterized protein</fullName>
    </submittedName>
</protein>